<evidence type="ECO:0000256" key="9">
    <source>
        <dbReference type="ARBA" id="ARBA00023012"/>
    </source>
</evidence>
<organism evidence="12 13">
    <name type="scientific">Actinoallomurus bryophytorum</name>
    <dbReference type="NCBI Taxonomy" id="1490222"/>
    <lineage>
        <taxon>Bacteria</taxon>
        <taxon>Bacillati</taxon>
        <taxon>Actinomycetota</taxon>
        <taxon>Actinomycetes</taxon>
        <taxon>Streptosporangiales</taxon>
        <taxon>Thermomonosporaceae</taxon>
        <taxon>Actinoallomurus</taxon>
    </lineage>
</organism>
<evidence type="ECO:0000256" key="7">
    <source>
        <dbReference type="ARBA" id="ARBA00022777"/>
    </source>
</evidence>
<dbReference type="SUPFAM" id="SSF55874">
    <property type="entry name" value="ATPase domain of HSP90 chaperone/DNA topoisomerase II/histidine kinase"/>
    <property type="match status" value="1"/>
</dbReference>
<dbReference type="GO" id="GO:0005524">
    <property type="term" value="F:ATP binding"/>
    <property type="evidence" value="ECO:0007669"/>
    <property type="project" value="UniProtKB-KW"/>
</dbReference>
<dbReference type="Pfam" id="PF07730">
    <property type="entry name" value="HisKA_3"/>
    <property type="match status" value="1"/>
</dbReference>
<dbReference type="CDD" id="cd16917">
    <property type="entry name" value="HATPase_UhpB-NarQ-NarX-like"/>
    <property type="match status" value="1"/>
</dbReference>
<dbReference type="CDD" id="cd00082">
    <property type="entry name" value="HisKA"/>
    <property type="match status" value="1"/>
</dbReference>
<dbReference type="InterPro" id="IPR050482">
    <property type="entry name" value="Sensor_HK_TwoCompSys"/>
</dbReference>
<dbReference type="Gene3D" id="1.10.287.130">
    <property type="match status" value="1"/>
</dbReference>
<comment type="subcellular location">
    <subcellularLocation>
        <location evidence="2">Cell membrane</location>
    </subcellularLocation>
</comment>
<evidence type="ECO:0000313" key="13">
    <source>
        <dbReference type="Proteomes" id="UP000316096"/>
    </source>
</evidence>
<gene>
    <name evidence="12" type="ORF">FB559_6504</name>
</gene>
<dbReference type="InterPro" id="IPR036890">
    <property type="entry name" value="HATPase_C_sf"/>
</dbReference>
<dbReference type="AlphaFoldDB" id="A0A543CUP8"/>
<comment type="caution">
    <text evidence="12">The sequence shown here is derived from an EMBL/GenBank/DDBJ whole genome shotgun (WGS) entry which is preliminary data.</text>
</comment>
<evidence type="ECO:0000256" key="5">
    <source>
        <dbReference type="ARBA" id="ARBA00022679"/>
    </source>
</evidence>
<keyword evidence="6" id="KW-0547">Nucleotide-binding</keyword>
<dbReference type="OrthoDB" id="5242012at2"/>
<feature type="domain" description="Signal transduction histidine kinase dimerisation/phosphoacceptor" evidence="11">
    <location>
        <begin position="59"/>
        <end position="127"/>
    </location>
</feature>
<reference evidence="12 13" key="1">
    <citation type="submission" date="2019-06" db="EMBL/GenBank/DDBJ databases">
        <title>Sequencing the genomes of 1000 actinobacteria strains.</title>
        <authorList>
            <person name="Klenk H.-P."/>
        </authorList>
    </citation>
    <scope>NUCLEOTIDE SEQUENCE [LARGE SCALE GENOMIC DNA]</scope>
    <source>
        <strain evidence="12 13">DSM 102200</strain>
    </source>
</reference>
<dbReference type="GO" id="GO:0046983">
    <property type="term" value="F:protein dimerization activity"/>
    <property type="evidence" value="ECO:0007669"/>
    <property type="project" value="InterPro"/>
</dbReference>
<accession>A0A543CUP8</accession>
<keyword evidence="9" id="KW-0902">Two-component regulatory system</keyword>
<keyword evidence="13" id="KW-1185">Reference proteome</keyword>
<dbReference type="Gene3D" id="3.30.565.10">
    <property type="entry name" value="Histidine kinase-like ATPase, C-terminal domain"/>
    <property type="match status" value="1"/>
</dbReference>
<dbReference type="Pfam" id="PF00512">
    <property type="entry name" value="HisKA"/>
    <property type="match status" value="1"/>
</dbReference>
<dbReference type="SMART" id="SM00388">
    <property type="entry name" value="HisKA"/>
    <property type="match status" value="1"/>
</dbReference>
<evidence type="ECO:0000256" key="3">
    <source>
        <dbReference type="ARBA" id="ARBA00012438"/>
    </source>
</evidence>
<dbReference type="InterPro" id="IPR036097">
    <property type="entry name" value="HisK_dim/P_sf"/>
</dbReference>
<evidence type="ECO:0000256" key="4">
    <source>
        <dbReference type="ARBA" id="ARBA00022553"/>
    </source>
</evidence>
<keyword evidence="4" id="KW-0597">Phosphoprotein</keyword>
<evidence type="ECO:0000256" key="1">
    <source>
        <dbReference type="ARBA" id="ARBA00000085"/>
    </source>
</evidence>
<dbReference type="EC" id="2.7.13.3" evidence="3"/>
<evidence type="ECO:0000259" key="11">
    <source>
        <dbReference type="SMART" id="SM00388"/>
    </source>
</evidence>
<keyword evidence="7 12" id="KW-0418">Kinase</keyword>
<evidence type="ECO:0000313" key="12">
    <source>
        <dbReference type="EMBL" id="TQM00781.1"/>
    </source>
</evidence>
<evidence type="ECO:0000256" key="6">
    <source>
        <dbReference type="ARBA" id="ARBA00022741"/>
    </source>
</evidence>
<dbReference type="GO" id="GO:0000155">
    <property type="term" value="F:phosphorelay sensor kinase activity"/>
    <property type="evidence" value="ECO:0007669"/>
    <property type="project" value="InterPro"/>
</dbReference>
<feature type="region of interest" description="Disordered" evidence="10">
    <location>
        <begin position="1"/>
        <end position="54"/>
    </location>
</feature>
<dbReference type="InterPro" id="IPR003661">
    <property type="entry name" value="HisK_dim/P_dom"/>
</dbReference>
<keyword evidence="5" id="KW-0808">Transferase</keyword>
<feature type="compositionally biased region" description="Basic and acidic residues" evidence="10">
    <location>
        <begin position="30"/>
        <end position="45"/>
    </location>
</feature>
<proteinExistence type="predicted"/>
<sequence length="435" mass="47180">MSRTLDGYQRVDPGRPGVSSSWPVNRPHKRRDESRRPNAEPRTVCEEPSENATGSASQCISETLAEMSHELLTPLTSMLIYARLLADNPSTRLSDEEVGFATAIQRAGSDLLHRINGILDTAWLEAFSARREADLSAELARLMLSGPDLEASLAATALHLRQALGLPWASLQLGEVAADERHEAFSLHDERTPATLLVPTGLPRATSRRLRARVLPWLEVLVRTAQERERSAQALKTARARIIEIADRTRHQIDRNLHDGAQQRLISIGLELVDIEAIAPLTLKPRLARTATALADAMTELRDISRGLRPPALTKHGIRPALAALACRCPITVDLDLSYRRLPAQIELAVYYIACEALANAARHAHASKVHVELTSGSTIRLVIGDDGVGGADPSRGSGLIGLVHRVEALDGTLEIVSPAGGGTELLAEFPACCD</sequence>
<dbReference type="EMBL" id="VFOZ01000001">
    <property type="protein sequence ID" value="TQM00781.1"/>
    <property type="molecule type" value="Genomic_DNA"/>
</dbReference>
<name>A0A543CUP8_9ACTN</name>
<protein>
    <recommendedName>
        <fullName evidence="3">histidine kinase</fullName>
        <ecNumber evidence="3">2.7.13.3</ecNumber>
    </recommendedName>
</protein>
<dbReference type="InterPro" id="IPR011712">
    <property type="entry name" value="Sig_transdc_His_kin_sub3_dim/P"/>
</dbReference>
<evidence type="ECO:0000256" key="10">
    <source>
        <dbReference type="SAM" id="MobiDB-lite"/>
    </source>
</evidence>
<dbReference type="PANTHER" id="PTHR24421">
    <property type="entry name" value="NITRATE/NITRITE SENSOR PROTEIN NARX-RELATED"/>
    <property type="match status" value="1"/>
</dbReference>
<dbReference type="Proteomes" id="UP000316096">
    <property type="component" value="Unassembled WGS sequence"/>
</dbReference>
<dbReference type="PANTHER" id="PTHR24421:SF10">
    <property type="entry name" value="NITRATE_NITRITE SENSOR PROTEIN NARQ"/>
    <property type="match status" value="1"/>
</dbReference>
<dbReference type="SUPFAM" id="SSF47384">
    <property type="entry name" value="Homodimeric domain of signal transducing histidine kinase"/>
    <property type="match status" value="1"/>
</dbReference>
<comment type="catalytic activity">
    <reaction evidence="1">
        <text>ATP + protein L-histidine = ADP + protein N-phospho-L-histidine.</text>
        <dbReference type="EC" id="2.7.13.3"/>
    </reaction>
</comment>
<evidence type="ECO:0000256" key="8">
    <source>
        <dbReference type="ARBA" id="ARBA00022840"/>
    </source>
</evidence>
<keyword evidence="8" id="KW-0067">ATP-binding</keyword>
<evidence type="ECO:0000256" key="2">
    <source>
        <dbReference type="ARBA" id="ARBA00004236"/>
    </source>
</evidence>
<dbReference type="GO" id="GO:0005886">
    <property type="term" value="C:plasma membrane"/>
    <property type="evidence" value="ECO:0007669"/>
    <property type="project" value="UniProtKB-SubCell"/>
</dbReference>